<organism evidence="15 16">
    <name type="scientific">Gibbsiella dentisursi</name>
    <dbReference type="NCBI Taxonomy" id="796890"/>
    <lineage>
        <taxon>Bacteria</taxon>
        <taxon>Pseudomonadati</taxon>
        <taxon>Pseudomonadota</taxon>
        <taxon>Gammaproteobacteria</taxon>
        <taxon>Enterobacterales</taxon>
        <taxon>Yersiniaceae</taxon>
        <taxon>Gibbsiella</taxon>
    </lineage>
</organism>
<dbReference type="SUPFAM" id="SSF52540">
    <property type="entry name" value="P-loop containing nucleoside triphosphate hydrolases"/>
    <property type="match status" value="1"/>
</dbReference>
<reference evidence="16" key="1">
    <citation type="journal article" date="2019" name="Int. J. Syst. Evol. Microbiol.">
        <title>The Global Catalogue of Microorganisms (GCM) 10K type strain sequencing project: providing services to taxonomists for standard genome sequencing and annotation.</title>
        <authorList>
            <consortium name="The Broad Institute Genomics Platform"/>
            <consortium name="The Broad Institute Genome Sequencing Center for Infectious Disease"/>
            <person name="Wu L."/>
            <person name="Ma J."/>
        </authorList>
    </citation>
    <scope>NUCLEOTIDE SEQUENCE [LARGE SCALE GENOMIC DNA]</scope>
    <source>
        <strain evidence="16">JCM 17201</strain>
    </source>
</reference>
<accession>A0ABP7LLI2</accession>
<dbReference type="Proteomes" id="UP001499994">
    <property type="component" value="Unassembled WGS sequence"/>
</dbReference>
<evidence type="ECO:0000313" key="15">
    <source>
        <dbReference type="EMBL" id="GAA3903342.1"/>
    </source>
</evidence>
<evidence type="ECO:0000256" key="11">
    <source>
        <dbReference type="ARBA" id="ARBA00031108"/>
    </source>
</evidence>
<dbReference type="Gene3D" id="3.40.50.10950">
    <property type="match status" value="1"/>
</dbReference>
<protein>
    <recommendedName>
        <fullName evidence="7 12">Phosphate acetyltransferase</fullName>
        <ecNumber evidence="6 12">2.3.1.8</ecNumber>
    </recommendedName>
    <alternativeName>
        <fullName evidence="11 12">Phosphotransacetylase</fullName>
    </alternativeName>
</protein>
<dbReference type="NCBIfam" id="NF007233">
    <property type="entry name" value="PRK09653.1"/>
    <property type="match status" value="1"/>
</dbReference>
<comment type="catalytic activity">
    <reaction evidence="12">
        <text>acetyl-CoA + phosphate = acetyl phosphate + CoA</text>
        <dbReference type="Rhea" id="RHEA:19521"/>
        <dbReference type="ChEBI" id="CHEBI:22191"/>
        <dbReference type="ChEBI" id="CHEBI:43474"/>
        <dbReference type="ChEBI" id="CHEBI:57287"/>
        <dbReference type="ChEBI" id="CHEBI:57288"/>
        <dbReference type="EC" id="2.3.1.8"/>
    </reaction>
</comment>
<dbReference type="CDD" id="cd03109">
    <property type="entry name" value="DTBS"/>
    <property type="match status" value="1"/>
</dbReference>
<evidence type="ECO:0000256" key="4">
    <source>
        <dbReference type="ARBA" id="ARBA00009786"/>
    </source>
</evidence>
<dbReference type="PANTHER" id="PTHR43356:SF3">
    <property type="entry name" value="PHOSPHATE ACETYLTRANSFERASE"/>
    <property type="match status" value="1"/>
</dbReference>
<comment type="domain">
    <text evidence="12">The N-terminal region seems to be important for proper quaternary structure. The C-terminal region contains the substrate-binding site.</text>
</comment>
<dbReference type="InterPro" id="IPR042113">
    <property type="entry name" value="P_AcTrfase_dom1"/>
</dbReference>
<dbReference type="InterPro" id="IPR027417">
    <property type="entry name" value="P-loop_NTPase"/>
</dbReference>
<dbReference type="InterPro" id="IPR028979">
    <property type="entry name" value="Ser_kin/Pase_Hpr-like_N_sf"/>
</dbReference>
<evidence type="ECO:0000256" key="8">
    <source>
        <dbReference type="ARBA" id="ARBA00022490"/>
    </source>
</evidence>
<dbReference type="Gene3D" id="3.40.50.300">
    <property type="entry name" value="P-loop containing nucleotide triphosphate hydrolases"/>
    <property type="match status" value="1"/>
</dbReference>
<comment type="subunit">
    <text evidence="5">Homohexamer.</text>
</comment>
<feature type="domain" description="Phosphate acetyl/butaryl transferase" evidence="13">
    <location>
        <begin position="391"/>
        <end position="706"/>
    </location>
</feature>
<comment type="caution">
    <text evidence="15">The sequence shown here is derived from an EMBL/GenBank/DDBJ whole genome shotgun (WGS) entry which is preliminary data.</text>
</comment>
<dbReference type="InterPro" id="IPR004614">
    <property type="entry name" value="P_AcTrfase"/>
</dbReference>
<gene>
    <name evidence="15" type="primary">pta</name>
    <name evidence="15" type="ORF">GCM10022405_30750</name>
</gene>
<name>A0ABP7LLI2_9GAMM</name>
<comment type="similarity">
    <text evidence="3 12">In the C-terminal section; belongs to the phosphate acetyltransferase and butyryltransferase family.</text>
</comment>
<dbReference type="RefSeq" id="WP_279022672.1">
    <property type="nucleotide sequence ID" value="NZ_BAABDG010000007.1"/>
</dbReference>
<dbReference type="Gene3D" id="3.40.1390.20">
    <property type="entry name" value="HprK N-terminal domain-like"/>
    <property type="match status" value="1"/>
</dbReference>
<evidence type="ECO:0000259" key="13">
    <source>
        <dbReference type="Pfam" id="PF01515"/>
    </source>
</evidence>
<evidence type="ECO:0000259" key="14">
    <source>
        <dbReference type="Pfam" id="PF07085"/>
    </source>
</evidence>
<keyword evidence="10 12" id="KW-0012">Acyltransferase</keyword>
<dbReference type="EC" id="2.3.1.8" evidence="6 12"/>
<dbReference type="Pfam" id="PF01515">
    <property type="entry name" value="PTA_PTB"/>
    <property type="match status" value="1"/>
</dbReference>
<dbReference type="PIRSF" id="PIRSF006107">
    <property type="entry name" value="PhpActrans_proteobac"/>
    <property type="match status" value="1"/>
</dbReference>
<evidence type="ECO:0000256" key="5">
    <source>
        <dbReference type="ARBA" id="ARBA00011643"/>
    </source>
</evidence>
<evidence type="ECO:0000256" key="1">
    <source>
        <dbReference type="ARBA" id="ARBA00004496"/>
    </source>
</evidence>
<evidence type="ECO:0000256" key="9">
    <source>
        <dbReference type="ARBA" id="ARBA00022679"/>
    </source>
</evidence>
<keyword evidence="8 12" id="KW-0963">Cytoplasm</keyword>
<evidence type="ECO:0000256" key="12">
    <source>
        <dbReference type="PIRNR" id="PIRNR006107"/>
    </source>
</evidence>
<dbReference type="Pfam" id="PF07085">
    <property type="entry name" value="DRTGG"/>
    <property type="match status" value="1"/>
</dbReference>
<dbReference type="InterPro" id="IPR010766">
    <property type="entry name" value="DRTGG"/>
</dbReference>
<dbReference type="SUPFAM" id="SSF75138">
    <property type="entry name" value="HprK N-terminal domain-like"/>
    <property type="match status" value="1"/>
</dbReference>
<dbReference type="PANTHER" id="PTHR43356">
    <property type="entry name" value="PHOSPHATE ACETYLTRANSFERASE"/>
    <property type="match status" value="1"/>
</dbReference>
<keyword evidence="9 12" id="KW-0808">Transferase</keyword>
<dbReference type="Gene3D" id="3.40.50.10750">
    <property type="entry name" value="Isocitrate/Isopropylmalate dehydrogenase-like"/>
    <property type="match status" value="1"/>
</dbReference>
<evidence type="ECO:0000256" key="10">
    <source>
        <dbReference type="ARBA" id="ARBA00023315"/>
    </source>
</evidence>
<dbReference type="EMBL" id="BAABDG010000007">
    <property type="protein sequence ID" value="GAA3903342.1"/>
    <property type="molecule type" value="Genomic_DNA"/>
</dbReference>
<evidence type="ECO:0000256" key="2">
    <source>
        <dbReference type="ARBA" id="ARBA00004989"/>
    </source>
</evidence>
<dbReference type="InterPro" id="IPR042112">
    <property type="entry name" value="P_AcTrfase_dom2"/>
</dbReference>
<evidence type="ECO:0000256" key="6">
    <source>
        <dbReference type="ARBA" id="ARBA00012707"/>
    </source>
</evidence>
<dbReference type="SUPFAM" id="SSF53659">
    <property type="entry name" value="Isocitrate/Isopropylmalate dehydrogenase-like"/>
    <property type="match status" value="1"/>
</dbReference>
<feature type="domain" description="DRTGG" evidence="14">
    <location>
        <begin position="233"/>
        <end position="343"/>
    </location>
</feature>
<proteinExistence type="inferred from homology"/>
<dbReference type="Pfam" id="PF13500">
    <property type="entry name" value="AAA_26"/>
    <property type="match status" value="1"/>
</dbReference>
<dbReference type="InterPro" id="IPR050500">
    <property type="entry name" value="Phos_Acetyltrans/Butyryltrans"/>
</dbReference>
<comment type="subcellular location">
    <subcellularLocation>
        <location evidence="1 12">Cytoplasm</location>
    </subcellularLocation>
</comment>
<dbReference type="InterPro" id="IPR016475">
    <property type="entry name" value="P-Actrans_bac"/>
</dbReference>
<sequence length="719" mass="77628">MSRIIMLIPTGTSVGLTSVSLGVIRSMEQKGVRLSVFKPIAQPRSGADTLDQTTTIIRSNSSIPAAEPLRMSYVESLLSSNQQDELMEEIVARYHENTKDAEVVLIEGLVPTRKHQFANALNYEIAKTLNAEIVFVLALGNDSPAQLTERIELARSSFGGSKNKNITGVIINKLNAPVDEQGRTRPDLSEIFDDSSKANVANVDPSQLFANSPLPVLGCIPWSFDLIATRAIDMARHLNARVINEGDIMTRRVKSVTFCARSIPHMLEHFRPGSLLVTSADRPDVLVSACLAAMNGVEIGALLLTGGYEIDGAIKKLCERAFETGLPVLMVDTNTWQTSLSLQSFNLEVPPDDHQRVEKVQNYVASHISSAWIDTLTATSERSRRLSPPAFRYELTELARQAGKRIVLPEGDEPRTVKAAAICAERGIAHCVLLGNPDEIQRVAAAQGVELGKGIEIVDPVQVRENYVPRLVELRKSKGMTEVVAREQLEDNVVLGTLMLEKSEVDGLVSGAVHTTANTIRPPLQLIKTAPGSSLVSSVFFMLLPDQVLVYGDCAINPDPTAEQLSEIAIQSADSAAAFGIEPRVAMISYSTGNSGAGSDVDKVREATRLAQEKRPDLIIDGPLQYDAAIMADVAKSKAPNSPVAGQATVFIFPDLNTGNTTYKAVQRSANLVSIGPMLQGMRKPVNDLSRGALVDDIVYTVALTAIQAAQAEKLAAKA</sequence>
<comment type="similarity">
    <text evidence="4 12">In the N-terminal section; belongs to the CobB/CobQ family.</text>
</comment>
<dbReference type="NCBIfam" id="TIGR00651">
    <property type="entry name" value="pta"/>
    <property type="match status" value="1"/>
</dbReference>
<evidence type="ECO:0000256" key="7">
    <source>
        <dbReference type="ARBA" id="ARBA00021528"/>
    </source>
</evidence>
<evidence type="ECO:0000313" key="16">
    <source>
        <dbReference type="Proteomes" id="UP001499994"/>
    </source>
</evidence>
<dbReference type="NCBIfam" id="NF004167">
    <property type="entry name" value="PRK05632.1"/>
    <property type="match status" value="1"/>
</dbReference>
<comment type="function">
    <text evidence="12">Involved in acetate metabolism.</text>
</comment>
<keyword evidence="16" id="KW-1185">Reference proteome</keyword>
<evidence type="ECO:0000256" key="3">
    <source>
        <dbReference type="ARBA" id="ARBA00008756"/>
    </source>
</evidence>
<comment type="pathway">
    <text evidence="2 12">Metabolic intermediate biosynthesis; acetyl-CoA biosynthesis; acetyl-CoA from acetate: step 2/2.</text>
</comment>
<dbReference type="InterPro" id="IPR002505">
    <property type="entry name" value="PTA_PTB"/>
</dbReference>